<evidence type="ECO:0000313" key="1">
    <source>
        <dbReference type="EMBL" id="CAD8152143.1"/>
    </source>
</evidence>
<protein>
    <submittedName>
        <fullName evidence="1">Uncharacterized protein</fullName>
    </submittedName>
</protein>
<dbReference type="AlphaFoldDB" id="A0A8S1TJR9"/>
<dbReference type="OrthoDB" id="301837at2759"/>
<organism evidence="1 2">
    <name type="scientific">Paramecium pentaurelia</name>
    <dbReference type="NCBI Taxonomy" id="43138"/>
    <lineage>
        <taxon>Eukaryota</taxon>
        <taxon>Sar</taxon>
        <taxon>Alveolata</taxon>
        <taxon>Ciliophora</taxon>
        <taxon>Intramacronucleata</taxon>
        <taxon>Oligohymenophorea</taxon>
        <taxon>Peniculida</taxon>
        <taxon>Parameciidae</taxon>
        <taxon>Paramecium</taxon>
    </lineage>
</organism>
<reference evidence="1" key="1">
    <citation type="submission" date="2021-01" db="EMBL/GenBank/DDBJ databases">
        <authorList>
            <consortium name="Genoscope - CEA"/>
            <person name="William W."/>
        </authorList>
    </citation>
    <scope>NUCLEOTIDE SEQUENCE</scope>
</reference>
<name>A0A8S1TJR9_9CILI</name>
<proteinExistence type="predicted"/>
<comment type="caution">
    <text evidence="1">The sequence shown here is derived from an EMBL/GenBank/DDBJ whole genome shotgun (WGS) entry which is preliminary data.</text>
</comment>
<gene>
    <name evidence="1" type="ORF">PPENT_87.1.T0220300</name>
</gene>
<accession>A0A8S1TJR9</accession>
<dbReference type="Proteomes" id="UP000689195">
    <property type="component" value="Unassembled WGS sequence"/>
</dbReference>
<keyword evidence="2" id="KW-1185">Reference proteome</keyword>
<dbReference type="EMBL" id="CAJJDO010000022">
    <property type="protein sequence ID" value="CAD8152143.1"/>
    <property type="molecule type" value="Genomic_DNA"/>
</dbReference>
<sequence length="99" mass="12153">MKNFSISFIKIVKYYPRFNFADSLKQKDLNDEKVYFTKEDEKIMSKLMKKIQESNENQMNKDEKEVKMPKEELQKIFSNYRVTYNEALLKEILIWRKKN</sequence>
<evidence type="ECO:0000313" key="2">
    <source>
        <dbReference type="Proteomes" id="UP000689195"/>
    </source>
</evidence>